<comment type="caution">
    <text evidence="1">The sequence shown here is derived from an EMBL/GenBank/DDBJ whole genome shotgun (WGS) entry which is preliminary data.</text>
</comment>
<dbReference type="InterPro" id="IPR006439">
    <property type="entry name" value="HAD-SF_hydro_IA"/>
</dbReference>
<protein>
    <recommendedName>
        <fullName evidence="3">Haloacid dehalogenase</fullName>
    </recommendedName>
</protein>
<proteinExistence type="predicted"/>
<dbReference type="InterPro" id="IPR041492">
    <property type="entry name" value="HAD_2"/>
</dbReference>
<dbReference type="Pfam" id="PF13419">
    <property type="entry name" value="HAD_2"/>
    <property type="match status" value="1"/>
</dbReference>
<keyword evidence="2" id="KW-1185">Reference proteome</keyword>
<evidence type="ECO:0000313" key="2">
    <source>
        <dbReference type="Proteomes" id="UP000053271"/>
    </source>
</evidence>
<dbReference type="Gene3D" id="3.40.50.1000">
    <property type="entry name" value="HAD superfamily/HAD-like"/>
    <property type="match status" value="1"/>
</dbReference>
<dbReference type="GeneID" id="91424434"/>
<dbReference type="InterPro" id="IPR023214">
    <property type="entry name" value="HAD_sf"/>
</dbReference>
<gene>
    <name evidence="1" type="ORF">AQJ30_07400</name>
</gene>
<dbReference type="Gene3D" id="1.10.150.240">
    <property type="entry name" value="Putative phosphatase, domain 2"/>
    <property type="match status" value="1"/>
</dbReference>
<organism evidence="1 2">
    <name type="scientific">Streptomyces longwoodensis</name>
    <dbReference type="NCBI Taxonomy" id="68231"/>
    <lineage>
        <taxon>Bacteria</taxon>
        <taxon>Bacillati</taxon>
        <taxon>Actinomycetota</taxon>
        <taxon>Actinomycetes</taxon>
        <taxon>Kitasatosporales</taxon>
        <taxon>Streptomycetaceae</taxon>
        <taxon>Streptomyces</taxon>
    </lineage>
</organism>
<dbReference type="GO" id="GO:0050308">
    <property type="term" value="F:sugar-phosphatase activity"/>
    <property type="evidence" value="ECO:0007669"/>
    <property type="project" value="TreeGrafter"/>
</dbReference>
<evidence type="ECO:0008006" key="3">
    <source>
        <dbReference type="Google" id="ProtNLM"/>
    </source>
</evidence>
<reference evidence="1 2" key="1">
    <citation type="submission" date="2015-10" db="EMBL/GenBank/DDBJ databases">
        <title>Draft genome sequence of Streptomyces longwoodensis DSM 41677, type strain for the species Streptomyces longwoodensis.</title>
        <authorList>
            <person name="Ruckert C."/>
            <person name="Winkler A."/>
            <person name="Kalinowski J."/>
            <person name="Kampfer P."/>
            <person name="Glaeser S."/>
        </authorList>
    </citation>
    <scope>NUCLEOTIDE SEQUENCE [LARGE SCALE GENOMIC DNA]</scope>
    <source>
        <strain evidence="1 2">DSM 41677</strain>
    </source>
</reference>
<dbReference type="InterPro" id="IPR036412">
    <property type="entry name" value="HAD-like_sf"/>
</dbReference>
<dbReference type="InterPro" id="IPR023198">
    <property type="entry name" value="PGP-like_dom2"/>
</dbReference>
<dbReference type="RefSeq" id="WP_067230132.1">
    <property type="nucleotide sequence ID" value="NZ_KQ948550.1"/>
</dbReference>
<sequence>MPTTTSDGRGPYAAYAFDFDGTLADTTDINHGAVRASLAAHGITVTTAWLAAEPVFTATRLRRRLALPPAALPEDSFVQAARAYWFAHTDQITPITAAAAAARDAAEHAAIAVVSANYSDIVRAGLNVIGLNDLPWTVVGRDHVTHPKPAPDAYLHAAHLLDMAPGRCLAHEDTDEGITAATTAGMHVLDIRQLPWR</sequence>
<dbReference type="Proteomes" id="UP000053271">
    <property type="component" value="Unassembled WGS sequence"/>
</dbReference>
<accession>A0A101R2G5</accession>
<dbReference type="EMBL" id="LMWS01000008">
    <property type="protein sequence ID" value="KUN40462.1"/>
    <property type="molecule type" value="Genomic_DNA"/>
</dbReference>
<dbReference type="AlphaFoldDB" id="A0A101R2G5"/>
<dbReference type="PANTHER" id="PTHR43481:SF4">
    <property type="entry name" value="GLYCEROL-1-PHOSPHATE PHOSPHOHYDROLASE 1-RELATED"/>
    <property type="match status" value="1"/>
</dbReference>
<dbReference type="PANTHER" id="PTHR43481">
    <property type="entry name" value="FRUCTOSE-1-PHOSPHATE PHOSPHATASE"/>
    <property type="match status" value="1"/>
</dbReference>
<dbReference type="STRING" id="68231.AQJ30_07400"/>
<dbReference type="InterPro" id="IPR051806">
    <property type="entry name" value="HAD-like_SPP"/>
</dbReference>
<dbReference type="SUPFAM" id="SSF56784">
    <property type="entry name" value="HAD-like"/>
    <property type="match status" value="1"/>
</dbReference>
<dbReference type="NCBIfam" id="TIGR01509">
    <property type="entry name" value="HAD-SF-IA-v3"/>
    <property type="match status" value="1"/>
</dbReference>
<dbReference type="CDD" id="cd07505">
    <property type="entry name" value="HAD_BPGM-like"/>
    <property type="match status" value="1"/>
</dbReference>
<evidence type="ECO:0000313" key="1">
    <source>
        <dbReference type="EMBL" id="KUN40462.1"/>
    </source>
</evidence>
<name>A0A101R2G5_9ACTN</name>